<keyword evidence="2" id="KW-1185">Reference proteome</keyword>
<comment type="caution">
    <text evidence="1">The sequence shown here is derived from an EMBL/GenBank/DDBJ whole genome shotgun (WGS) entry which is preliminary data.</text>
</comment>
<reference evidence="1 2" key="1">
    <citation type="submission" date="2021-06" db="EMBL/GenBank/DDBJ databases">
        <title>Caerostris darwini draft genome.</title>
        <authorList>
            <person name="Kono N."/>
            <person name="Arakawa K."/>
        </authorList>
    </citation>
    <scope>NUCLEOTIDE SEQUENCE [LARGE SCALE GENOMIC DNA]</scope>
</reference>
<sequence length="103" mass="11766">MQIQNSRDRFCTDFNSNCCFQIDSFLRTKGKLLEEFILGFGCAAFVFWDYGNPPPPFSHCQGMSTSLADSSLRKCTARRHEFESFGLNCYVNRSFFGFSSGLK</sequence>
<gene>
    <name evidence="1" type="ORF">CDAR_368101</name>
</gene>
<protein>
    <submittedName>
        <fullName evidence="1">Uncharacterized protein</fullName>
    </submittedName>
</protein>
<organism evidence="1 2">
    <name type="scientific">Caerostris darwini</name>
    <dbReference type="NCBI Taxonomy" id="1538125"/>
    <lineage>
        <taxon>Eukaryota</taxon>
        <taxon>Metazoa</taxon>
        <taxon>Ecdysozoa</taxon>
        <taxon>Arthropoda</taxon>
        <taxon>Chelicerata</taxon>
        <taxon>Arachnida</taxon>
        <taxon>Araneae</taxon>
        <taxon>Araneomorphae</taxon>
        <taxon>Entelegynae</taxon>
        <taxon>Araneoidea</taxon>
        <taxon>Araneidae</taxon>
        <taxon>Caerostris</taxon>
    </lineage>
</organism>
<dbReference type="Proteomes" id="UP001054837">
    <property type="component" value="Unassembled WGS sequence"/>
</dbReference>
<proteinExistence type="predicted"/>
<evidence type="ECO:0000313" key="2">
    <source>
        <dbReference type="Proteomes" id="UP001054837"/>
    </source>
</evidence>
<accession>A0AAV4UIS2</accession>
<dbReference type="AlphaFoldDB" id="A0AAV4UIS2"/>
<name>A0AAV4UIS2_9ARAC</name>
<evidence type="ECO:0000313" key="1">
    <source>
        <dbReference type="EMBL" id="GIY57420.1"/>
    </source>
</evidence>
<dbReference type="EMBL" id="BPLQ01011335">
    <property type="protein sequence ID" value="GIY57420.1"/>
    <property type="molecule type" value="Genomic_DNA"/>
</dbReference>